<protein>
    <recommendedName>
        <fullName evidence="2">GYF domain-containing protein</fullName>
    </recommendedName>
</protein>
<dbReference type="Pfam" id="PF02213">
    <property type="entry name" value="GYF"/>
    <property type="match status" value="1"/>
</dbReference>
<feature type="compositionally biased region" description="Polar residues" evidence="1">
    <location>
        <begin position="239"/>
        <end position="267"/>
    </location>
</feature>
<dbReference type="SUPFAM" id="SSF55277">
    <property type="entry name" value="GYF domain"/>
    <property type="match status" value="1"/>
</dbReference>
<feature type="compositionally biased region" description="Basic and acidic residues" evidence="1">
    <location>
        <begin position="1053"/>
        <end position="1069"/>
    </location>
</feature>
<dbReference type="Proteomes" id="UP001107558">
    <property type="component" value="Chromosome 4"/>
</dbReference>
<feature type="region of interest" description="Disordered" evidence="1">
    <location>
        <begin position="92"/>
        <end position="114"/>
    </location>
</feature>
<feature type="compositionally biased region" description="Acidic residues" evidence="1">
    <location>
        <begin position="354"/>
        <end position="364"/>
    </location>
</feature>
<dbReference type="PROSITE" id="PS50829">
    <property type="entry name" value="GYF"/>
    <property type="match status" value="1"/>
</dbReference>
<keyword evidence="4" id="KW-1185">Reference proteome</keyword>
<dbReference type="CDD" id="cd00072">
    <property type="entry name" value="GYF"/>
    <property type="match status" value="1"/>
</dbReference>
<feature type="compositionally biased region" description="Low complexity" evidence="1">
    <location>
        <begin position="393"/>
        <end position="409"/>
    </location>
</feature>
<feature type="compositionally biased region" description="Low complexity" evidence="1">
    <location>
        <begin position="724"/>
        <end position="741"/>
    </location>
</feature>
<feature type="compositionally biased region" description="Basic and acidic residues" evidence="1">
    <location>
        <begin position="196"/>
        <end position="209"/>
    </location>
</feature>
<evidence type="ECO:0000256" key="1">
    <source>
        <dbReference type="SAM" id="MobiDB-lite"/>
    </source>
</evidence>
<feature type="region of interest" description="Disordered" evidence="1">
    <location>
        <begin position="23"/>
        <end position="47"/>
    </location>
</feature>
<dbReference type="InterPro" id="IPR003169">
    <property type="entry name" value="GYF"/>
</dbReference>
<feature type="region of interest" description="Disordered" evidence="1">
    <location>
        <begin position="168"/>
        <end position="297"/>
    </location>
</feature>
<feature type="compositionally biased region" description="Polar residues" evidence="1">
    <location>
        <begin position="1018"/>
        <end position="1033"/>
    </location>
</feature>
<feature type="compositionally biased region" description="Low complexity" evidence="1">
    <location>
        <begin position="775"/>
        <end position="786"/>
    </location>
</feature>
<feature type="compositionally biased region" description="Low complexity" evidence="1">
    <location>
        <begin position="1034"/>
        <end position="1052"/>
    </location>
</feature>
<dbReference type="Gene3D" id="3.30.1490.40">
    <property type="match status" value="1"/>
</dbReference>
<gene>
    <name evidence="3" type="ORF">PVAND_015557</name>
</gene>
<feature type="compositionally biased region" description="Low complexity" evidence="1">
    <location>
        <begin position="23"/>
        <end position="37"/>
    </location>
</feature>
<dbReference type="SMART" id="SM00444">
    <property type="entry name" value="GYF"/>
    <property type="match status" value="1"/>
</dbReference>
<dbReference type="OrthoDB" id="48509at2759"/>
<sequence length="1209" mass="135691">MTESIKFGPEWLRNSVANVVAPSNNNQQQQQQPQSPSTDSIISRPVLSDHRYGREEMLSLCDKSARLPDALPRFRRLFVADWQTPLALQPLTDDEQIGGRGGLGTTGTPPWGTHIRPLMPAMSRGTGMIRGGAIERGRGRGRGLYHGTSYTRSTSLYDEDGRRWLDRNGTEGSTEWSAGSAISPRKEGFSRSALESWRKGTRDENEEGWRSNSNGTAVTGAGSGGGTSGGTPAREKWTRSTSWREGTDNSIITSDGDRSNGTSQLLNSSSPTSGVTSHSASNPSLRTPVGYKKSWDEDSNLPEWATESFDYGGTFDSSGAFHDSERTGGHEEDNRTVTERQQQQQQQQNHDDSVESEETNEEETQSQSQQQQVAPTKLMMDFLNEKSSPPPSQSQQQQQQTQQTQQTQQEQKLATVDLSNGPTTTTSPLQAQIQTPVVAPIAQMDKMVENFVAHLIMDDDSSLKQPPPPIIEWFYRDPQGDTQGPFSSSDMSEWYKAGYFQESLMVRRSIDSTFVPLGQLVKVFGALRPFIAASHDGQPLQTLQPEPIDQFRLQRMTQPQQQPQQSQPPPQPTPANDVNNWSMMTPEQRLFLMQLAHQRQPQPPVDPYAMKMAQQQSTPLDMRRMMSANDFFQTPTPNVVPQQPQQTNIEPDPLQQLIMQIQMQQKTGGGDTTTAQQPWIKPSQSNVMMQGNGPMDIMNNQRVDPSVVNAGGVVGNVPISGGNNSASVVNNHQNNNSSNWNTPSLPIWDTHVPTAAVNNNNTQNNSNNILKDQNQHQQIQQEMQQQHHQRPPSPDIIQNGIIESEQSQQHHHAQMQKVESKKKKKEAAAKEQQQQQVKEQQQQQIKKQQQQPKEEKKKPNNDKQKREERSTQPAAPAPWVGLQTNVTSASLTKIQKTEAQRRQIELAQAQKERTEVMAAKITEVRDVKWNLQMPATAHVKSLDEIQAEEQTAAEREAAIAKREKKETVTIVADIWSSGAHSMAWQQPKAWSGASGQSNSGFWEDPVKAPPPQVKQPQMLSKSQTMATITTAKKQQQQQQQQQMQQQLQQQQQKRIEKKPMVRNDKKKEEVNNEFTQWCTRTLSAMNGNVDVPTFVSFLQDIESPFEIKDYIKMYLGETKECTEFAKQFLERRSKQRNQQRLQNAHIDDMCSPAPAINPNNSSDFQEVKGKNKKVKSKKVMKAVDNRILGFTATSAPDRINVGDRDYGDA</sequence>
<feature type="compositionally biased region" description="Basic and acidic residues" evidence="1">
    <location>
        <begin position="852"/>
        <end position="870"/>
    </location>
</feature>
<dbReference type="GO" id="GO:0005829">
    <property type="term" value="C:cytosol"/>
    <property type="evidence" value="ECO:0007669"/>
    <property type="project" value="TreeGrafter"/>
</dbReference>
<dbReference type="AlphaFoldDB" id="A0A9J6BCL4"/>
<accession>A0A9J6BCL4</accession>
<dbReference type="InterPro" id="IPR051640">
    <property type="entry name" value="GRB10-interact_GYF"/>
</dbReference>
<reference evidence="3" key="1">
    <citation type="submission" date="2021-03" db="EMBL/GenBank/DDBJ databases">
        <title>Chromosome level genome of the anhydrobiotic midge Polypedilum vanderplanki.</title>
        <authorList>
            <person name="Yoshida Y."/>
            <person name="Kikawada T."/>
            <person name="Gusev O."/>
        </authorList>
    </citation>
    <scope>NUCLEOTIDE SEQUENCE</scope>
    <source>
        <strain evidence="3">NIAS01</strain>
        <tissue evidence="3">Whole body or cell culture</tissue>
    </source>
</reference>
<feature type="region of interest" description="Disordered" evidence="1">
    <location>
        <begin position="724"/>
        <end position="743"/>
    </location>
</feature>
<feature type="domain" description="GYF" evidence="2">
    <location>
        <begin position="470"/>
        <end position="518"/>
    </location>
</feature>
<feature type="region of interest" description="Disordered" evidence="1">
    <location>
        <begin position="555"/>
        <end position="581"/>
    </location>
</feature>
<organism evidence="3 4">
    <name type="scientific">Polypedilum vanderplanki</name>
    <name type="common">Sleeping chironomid midge</name>
    <dbReference type="NCBI Taxonomy" id="319348"/>
    <lineage>
        <taxon>Eukaryota</taxon>
        <taxon>Metazoa</taxon>
        <taxon>Ecdysozoa</taxon>
        <taxon>Arthropoda</taxon>
        <taxon>Hexapoda</taxon>
        <taxon>Insecta</taxon>
        <taxon>Pterygota</taxon>
        <taxon>Neoptera</taxon>
        <taxon>Endopterygota</taxon>
        <taxon>Diptera</taxon>
        <taxon>Nematocera</taxon>
        <taxon>Chironomoidea</taxon>
        <taxon>Chironomidae</taxon>
        <taxon>Chironominae</taxon>
        <taxon>Polypedilum</taxon>
        <taxon>Polypedilum</taxon>
    </lineage>
</organism>
<dbReference type="InterPro" id="IPR035445">
    <property type="entry name" value="GYF-like_dom_sf"/>
</dbReference>
<evidence type="ECO:0000259" key="2">
    <source>
        <dbReference type="PROSITE" id="PS50829"/>
    </source>
</evidence>
<feature type="region of interest" description="Disordered" evidence="1">
    <location>
        <begin position="315"/>
        <end position="412"/>
    </location>
</feature>
<feature type="compositionally biased region" description="Low complexity" evidence="1">
    <location>
        <begin position="830"/>
        <end position="851"/>
    </location>
</feature>
<dbReference type="EMBL" id="JADBJN010000004">
    <property type="protein sequence ID" value="KAG5667580.1"/>
    <property type="molecule type" value="Genomic_DNA"/>
</dbReference>
<evidence type="ECO:0000313" key="3">
    <source>
        <dbReference type="EMBL" id="KAG5667580.1"/>
    </source>
</evidence>
<evidence type="ECO:0000313" key="4">
    <source>
        <dbReference type="Proteomes" id="UP001107558"/>
    </source>
</evidence>
<dbReference type="PANTHER" id="PTHR14445:SF36">
    <property type="entry name" value="FI03272P-RELATED"/>
    <property type="match status" value="1"/>
</dbReference>
<feature type="region of interest" description="Disordered" evidence="1">
    <location>
        <begin position="989"/>
        <end position="1069"/>
    </location>
</feature>
<name>A0A9J6BCL4_POLVA</name>
<feature type="region of interest" description="Disordered" evidence="1">
    <location>
        <begin position="773"/>
        <end position="883"/>
    </location>
</feature>
<proteinExistence type="predicted"/>
<feature type="compositionally biased region" description="Low complexity" evidence="1">
    <location>
        <begin position="268"/>
        <end position="281"/>
    </location>
</feature>
<feature type="compositionally biased region" description="Basic residues" evidence="1">
    <location>
        <begin position="809"/>
        <end position="825"/>
    </location>
</feature>
<dbReference type="PANTHER" id="PTHR14445">
    <property type="entry name" value="GRB10 INTERACTING GYF PROTEIN"/>
    <property type="match status" value="1"/>
</dbReference>
<feature type="compositionally biased region" description="Basic and acidic residues" evidence="1">
    <location>
        <begin position="322"/>
        <end position="338"/>
    </location>
</feature>
<comment type="caution">
    <text evidence="3">The sequence shown here is derived from an EMBL/GenBank/DDBJ whole genome shotgun (WGS) entry which is preliminary data.</text>
</comment>